<dbReference type="Gene3D" id="2.30.110.10">
    <property type="entry name" value="Electron Transport, Fmn-binding Protein, Chain A"/>
    <property type="match status" value="1"/>
</dbReference>
<accession>A0A7I7KZS8</accession>
<dbReference type="PANTHER" id="PTHR35176">
    <property type="entry name" value="HEME OXYGENASE HI_0854-RELATED"/>
    <property type="match status" value="1"/>
</dbReference>
<sequence length="152" mass="16397">MTSADTVTLQEAASLSSHERGLVVVSTLRANGTIQSSLVNAGVLAYPATGETILALVASAPVKLANLRARPQITATFRNGWQWAAVEGRAELAGPDNPQPWLDAEGLRLLLRAIFTAAGGEHDDWAEYDRAMAEQRRAAVSWTCVLRRSDDR</sequence>
<evidence type="ECO:0000313" key="3">
    <source>
        <dbReference type="Proteomes" id="UP000465866"/>
    </source>
</evidence>
<dbReference type="SUPFAM" id="SSF50475">
    <property type="entry name" value="FMN-binding split barrel"/>
    <property type="match status" value="1"/>
</dbReference>
<reference evidence="2 3" key="1">
    <citation type="journal article" date="2019" name="Emerg. Microbes Infect.">
        <title>Comprehensive subspecies identification of 175 nontuberculous mycobacteria species based on 7547 genomic profiles.</title>
        <authorList>
            <person name="Matsumoto Y."/>
            <person name="Kinjo T."/>
            <person name="Motooka D."/>
            <person name="Nabeya D."/>
            <person name="Jung N."/>
            <person name="Uechi K."/>
            <person name="Horii T."/>
            <person name="Iida T."/>
            <person name="Fujita J."/>
            <person name="Nakamura S."/>
        </authorList>
    </citation>
    <scope>NUCLEOTIDE SEQUENCE [LARGE SCALE GENOMIC DNA]</scope>
    <source>
        <strain evidence="2 3">JCM 12404</strain>
    </source>
</reference>
<evidence type="ECO:0000313" key="2">
    <source>
        <dbReference type="EMBL" id="BBX47219.1"/>
    </source>
</evidence>
<gene>
    <name evidence="2" type="ORF">MCOO_32340</name>
</gene>
<dbReference type="RefSeq" id="WP_163777635.1">
    <property type="nucleotide sequence ID" value="NZ_AP022569.1"/>
</dbReference>
<dbReference type="GO" id="GO:0070967">
    <property type="term" value="F:coenzyme F420 binding"/>
    <property type="evidence" value="ECO:0007669"/>
    <property type="project" value="TreeGrafter"/>
</dbReference>
<proteinExistence type="predicted"/>
<name>A0A7I7KZS8_9MYCO</name>
<dbReference type="Proteomes" id="UP000465866">
    <property type="component" value="Chromosome"/>
</dbReference>
<keyword evidence="3" id="KW-1185">Reference proteome</keyword>
<dbReference type="PANTHER" id="PTHR35176:SF2">
    <property type="entry name" value="F420H(2)-DEPENDENT REDUCTASE RV1155"/>
    <property type="match status" value="1"/>
</dbReference>
<dbReference type="InterPro" id="IPR052019">
    <property type="entry name" value="F420H2_bilvrd_red/Heme_oxyg"/>
</dbReference>
<evidence type="ECO:0000256" key="1">
    <source>
        <dbReference type="ARBA" id="ARBA00023002"/>
    </source>
</evidence>
<dbReference type="GO" id="GO:0016627">
    <property type="term" value="F:oxidoreductase activity, acting on the CH-CH group of donors"/>
    <property type="evidence" value="ECO:0007669"/>
    <property type="project" value="TreeGrafter"/>
</dbReference>
<dbReference type="InterPro" id="IPR012349">
    <property type="entry name" value="Split_barrel_FMN-bd"/>
</dbReference>
<keyword evidence="1" id="KW-0560">Oxidoreductase</keyword>
<dbReference type="AlphaFoldDB" id="A0A7I7KZS8"/>
<organism evidence="2 3">
    <name type="scientific">Mycobacterium cookii</name>
    <dbReference type="NCBI Taxonomy" id="1775"/>
    <lineage>
        <taxon>Bacteria</taxon>
        <taxon>Bacillati</taxon>
        <taxon>Actinomycetota</taxon>
        <taxon>Actinomycetes</taxon>
        <taxon>Mycobacteriales</taxon>
        <taxon>Mycobacteriaceae</taxon>
        <taxon>Mycobacterium</taxon>
    </lineage>
</organism>
<dbReference type="EMBL" id="AP022569">
    <property type="protein sequence ID" value="BBX47219.1"/>
    <property type="molecule type" value="Genomic_DNA"/>
</dbReference>
<protein>
    <submittedName>
        <fullName evidence="2">PPOX class F420-dependent enzyme</fullName>
    </submittedName>
</protein>
<dbReference type="KEGG" id="mcoo:MCOO_32340"/>
<dbReference type="GO" id="GO:0005829">
    <property type="term" value="C:cytosol"/>
    <property type="evidence" value="ECO:0007669"/>
    <property type="project" value="TreeGrafter"/>
</dbReference>